<gene>
    <name evidence="2" type="ORF">LUZ63_004360</name>
</gene>
<dbReference type="SUPFAM" id="SSF52047">
    <property type="entry name" value="RNI-like"/>
    <property type="match status" value="1"/>
</dbReference>
<dbReference type="InterPro" id="IPR001810">
    <property type="entry name" value="F-box_dom"/>
</dbReference>
<dbReference type="Gene3D" id="1.20.1280.50">
    <property type="match status" value="1"/>
</dbReference>
<keyword evidence="3" id="KW-1185">Reference proteome</keyword>
<dbReference type="SUPFAM" id="SSF81383">
    <property type="entry name" value="F-box domain"/>
    <property type="match status" value="1"/>
</dbReference>
<dbReference type="CDD" id="cd22160">
    <property type="entry name" value="F-box_AtFBL13-like"/>
    <property type="match status" value="1"/>
</dbReference>
<dbReference type="InterPro" id="IPR055411">
    <property type="entry name" value="LRR_FXL15/At3g58940/PEG3-like"/>
</dbReference>
<dbReference type="Gene3D" id="3.80.10.10">
    <property type="entry name" value="Ribonuclease Inhibitor"/>
    <property type="match status" value="1"/>
</dbReference>
<dbReference type="InterPro" id="IPR036047">
    <property type="entry name" value="F-box-like_dom_sf"/>
</dbReference>
<dbReference type="Pfam" id="PF24758">
    <property type="entry name" value="LRR_At5g56370"/>
    <property type="match status" value="1"/>
</dbReference>
<dbReference type="SMART" id="SM00256">
    <property type="entry name" value="FBOX"/>
    <property type="match status" value="1"/>
</dbReference>
<dbReference type="Proteomes" id="UP001151287">
    <property type="component" value="Unassembled WGS sequence"/>
</dbReference>
<reference evidence="2" key="1">
    <citation type="journal article" date="2022" name="Cell">
        <title>Repeat-based holocentromeres influence genome architecture and karyotype evolution.</title>
        <authorList>
            <person name="Hofstatter P.G."/>
            <person name="Thangavel G."/>
            <person name="Lux T."/>
            <person name="Neumann P."/>
            <person name="Vondrak T."/>
            <person name="Novak P."/>
            <person name="Zhang M."/>
            <person name="Costa L."/>
            <person name="Castellani M."/>
            <person name="Scott A."/>
            <person name="Toegelov H."/>
            <person name="Fuchs J."/>
            <person name="Mata-Sucre Y."/>
            <person name="Dias Y."/>
            <person name="Vanzela A.L.L."/>
            <person name="Huettel B."/>
            <person name="Almeida C.C.S."/>
            <person name="Simkova H."/>
            <person name="Souza G."/>
            <person name="Pedrosa-Harand A."/>
            <person name="Macas J."/>
            <person name="Mayer K.F.X."/>
            <person name="Houben A."/>
            <person name="Marques A."/>
        </authorList>
    </citation>
    <scope>NUCLEOTIDE SEQUENCE</scope>
    <source>
        <strain evidence="2">RhyBre1mFocal</strain>
    </source>
</reference>
<dbReference type="EMBL" id="JAMQYH010000001">
    <property type="protein sequence ID" value="KAJ1704581.1"/>
    <property type="molecule type" value="Genomic_DNA"/>
</dbReference>
<accession>A0A9Q0D2B3</accession>
<dbReference type="PANTHER" id="PTHR34223:SF51">
    <property type="entry name" value="OS06G0556300 PROTEIN"/>
    <property type="match status" value="1"/>
</dbReference>
<evidence type="ECO:0000259" key="1">
    <source>
        <dbReference type="SMART" id="SM00256"/>
    </source>
</evidence>
<dbReference type="AlphaFoldDB" id="A0A9Q0D2B3"/>
<dbReference type="InterPro" id="IPR053197">
    <property type="entry name" value="F-box_SCFL_complex_component"/>
</dbReference>
<feature type="domain" description="F-box" evidence="1">
    <location>
        <begin position="22"/>
        <end position="61"/>
    </location>
</feature>
<dbReference type="InterPro" id="IPR032675">
    <property type="entry name" value="LRR_dom_sf"/>
</dbReference>
<dbReference type="InterPro" id="IPR053781">
    <property type="entry name" value="F-box_AtFBL13-like"/>
</dbReference>
<proteinExistence type="predicted"/>
<dbReference type="OrthoDB" id="677997at2759"/>
<sequence>METCSRKRKEAKKNGSDYISQLSDDLLIHILSFLSTKEAVQTCLVSKRWSNLWAQVPFLDFDSFNFNSDDNFSDCVTSVLKYRGPTHGQLDTFRLAREQQDESKFKFYPPLLEWISQVLQFSPRSIFIRVCAGFKEFTLPESLFTCETLEELEITIEIPHAFVDFNSEAVKLPRLKKLHLSYVDNFDSKDMNNLLMGCPLLESLFFECCFLNFSQVSSNTLKSLVVVDCDLQQGIQFPFLELYNSF</sequence>
<evidence type="ECO:0000313" key="2">
    <source>
        <dbReference type="EMBL" id="KAJ1704581.1"/>
    </source>
</evidence>
<name>A0A9Q0D2B3_9POAL</name>
<dbReference type="PANTHER" id="PTHR34223">
    <property type="entry name" value="OS11G0201299 PROTEIN"/>
    <property type="match status" value="1"/>
</dbReference>
<evidence type="ECO:0000313" key="3">
    <source>
        <dbReference type="Proteomes" id="UP001151287"/>
    </source>
</evidence>
<dbReference type="Pfam" id="PF00646">
    <property type="entry name" value="F-box"/>
    <property type="match status" value="1"/>
</dbReference>
<protein>
    <recommendedName>
        <fullName evidence="1">F-box domain-containing protein</fullName>
    </recommendedName>
</protein>
<organism evidence="2 3">
    <name type="scientific">Rhynchospora breviuscula</name>
    <dbReference type="NCBI Taxonomy" id="2022672"/>
    <lineage>
        <taxon>Eukaryota</taxon>
        <taxon>Viridiplantae</taxon>
        <taxon>Streptophyta</taxon>
        <taxon>Embryophyta</taxon>
        <taxon>Tracheophyta</taxon>
        <taxon>Spermatophyta</taxon>
        <taxon>Magnoliopsida</taxon>
        <taxon>Liliopsida</taxon>
        <taxon>Poales</taxon>
        <taxon>Cyperaceae</taxon>
        <taxon>Cyperoideae</taxon>
        <taxon>Rhynchosporeae</taxon>
        <taxon>Rhynchospora</taxon>
    </lineage>
</organism>
<comment type="caution">
    <text evidence="2">The sequence shown here is derived from an EMBL/GenBank/DDBJ whole genome shotgun (WGS) entry which is preliminary data.</text>
</comment>